<protein>
    <recommendedName>
        <fullName evidence="4">FYVE-type domain-containing protein</fullName>
    </recommendedName>
</protein>
<organism evidence="2 3">
    <name type="scientific">Symbiodinium necroappetens</name>
    <dbReference type="NCBI Taxonomy" id="1628268"/>
    <lineage>
        <taxon>Eukaryota</taxon>
        <taxon>Sar</taxon>
        <taxon>Alveolata</taxon>
        <taxon>Dinophyceae</taxon>
        <taxon>Suessiales</taxon>
        <taxon>Symbiodiniaceae</taxon>
        <taxon>Symbiodinium</taxon>
    </lineage>
</organism>
<reference evidence="2" key="1">
    <citation type="submission" date="2021-02" db="EMBL/GenBank/DDBJ databases">
        <authorList>
            <person name="Dougan E. K."/>
            <person name="Rhodes N."/>
            <person name="Thang M."/>
            <person name="Chan C."/>
        </authorList>
    </citation>
    <scope>NUCLEOTIDE SEQUENCE</scope>
</reference>
<comment type="caution">
    <text evidence="2">The sequence shown here is derived from an EMBL/GenBank/DDBJ whole genome shotgun (WGS) entry which is preliminary data.</text>
</comment>
<dbReference type="OrthoDB" id="70570at2759"/>
<dbReference type="InterPro" id="IPR011011">
    <property type="entry name" value="Znf_FYVE_PHD"/>
</dbReference>
<dbReference type="Gene3D" id="3.30.40.10">
    <property type="entry name" value="Zinc/RING finger domain, C3HC4 (zinc finger)"/>
    <property type="match status" value="1"/>
</dbReference>
<accession>A0A812VK26</accession>
<evidence type="ECO:0000313" key="2">
    <source>
        <dbReference type="EMBL" id="CAE7634832.1"/>
    </source>
</evidence>
<evidence type="ECO:0008006" key="4">
    <source>
        <dbReference type="Google" id="ProtNLM"/>
    </source>
</evidence>
<feature type="non-terminal residue" evidence="2">
    <location>
        <position position="182"/>
    </location>
</feature>
<dbReference type="AlphaFoldDB" id="A0A812VK26"/>
<dbReference type="SUPFAM" id="SSF57903">
    <property type="entry name" value="FYVE/PHD zinc finger"/>
    <property type="match status" value="1"/>
</dbReference>
<gene>
    <name evidence="2" type="ORF">SNEC2469_LOCUS17908</name>
</gene>
<dbReference type="EMBL" id="CAJNJA010029820">
    <property type="protein sequence ID" value="CAE7634832.1"/>
    <property type="molecule type" value="Genomic_DNA"/>
</dbReference>
<evidence type="ECO:0000256" key="1">
    <source>
        <dbReference type="SAM" id="MobiDB-lite"/>
    </source>
</evidence>
<keyword evidence="3" id="KW-1185">Reference proteome</keyword>
<proteinExistence type="predicted"/>
<dbReference type="Proteomes" id="UP000601435">
    <property type="component" value="Unassembled WGS sequence"/>
</dbReference>
<evidence type="ECO:0000313" key="3">
    <source>
        <dbReference type="Proteomes" id="UP000601435"/>
    </source>
</evidence>
<sequence length="182" mass="19929">AKKGGFLCCVRAQESGDESPNPTNPAEDYLEPDTTDPAEVRLLPPGRLLHLARHCGARRAWWIRRDHPVLHRIQVHHGLGQDHSGDSYREGLQEALVAAHGIRPANWAPVDEAATCACCNADFLWSSMLRSEPHKLAARCRCHSCGAVVCVGCSEHKQALPQASESSEKFAFVTAAFSSRRA</sequence>
<feature type="region of interest" description="Disordered" evidence="1">
    <location>
        <begin position="12"/>
        <end position="37"/>
    </location>
</feature>
<dbReference type="InterPro" id="IPR013083">
    <property type="entry name" value="Znf_RING/FYVE/PHD"/>
</dbReference>
<name>A0A812VK26_9DINO</name>